<dbReference type="Gene3D" id="1.25.40.10">
    <property type="entry name" value="Tetratricopeptide repeat domain"/>
    <property type="match status" value="2"/>
</dbReference>
<evidence type="ECO:0000313" key="2">
    <source>
        <dbReference type="Proteomes" id="UP001379533"/>
    </source>
</evidence>
<proteinExistence type="predicted"/>
<sequence>MRKLLDELTERLRSFITQEKDKVLLVIELLDASNGLVVKTVDTLDDEVGDMLWLFVDGFTSSADYADRIAWRVYEKRERASKLLEKAKEPLWPSLPREAFERSLSPVARVRSLMLYVRALSPDLDAVRVVWGMFPGHIADSAGYRAFVFELMAHEFPNPWCHHIRVLIRDDAVRPALGDAQTQLRGTLLYTPRLGPEDFERAVEDHAADPNVALEERMPALLTLAGLDYAHKRFPQAIDKYQLAARYYGGTGRLALHALALNGVGEVHARAERPNEALAYFESALTPAFQRLEQANDPGKVDAIPVLLNITLNLGNLYLSQRRWTEAGGYYQAAKDIAHAMANTQVEVQCAENIGVCYFELGQHVEALQAWEQGSAVARTFEAYEHLHRLLVRQRDACGALRAAERYEAVSAELHQLDAHLAKARRAS</sequence>
<protein>
    <submittedName>
        <fullName evidence="1">Tetratricopeptide repeat protein</fullName>
    </submittedName>
</protein>
<dbReference type="InterPro" id="IPR011990">
    <property type="entry name" value="TPR-like_helical_dom_sf"/>
</dbReference>
<dbReference type="EMBL" id="CP089982">
    <property type="protein sequence ID" value="WXA99166.1"/>
    <property type="molecule type" value="Genomic_DNA"/>
</dbReference>
<dbReference type="Proteomes" id="UP001379533">
    <property type="component" value="Chromosome"/>
</dbReference>
<dbReference type="Pfam" id="PF13424">
    <property type="entry name" value="TPR_12"/>
    <property type="match status" value="1"/>
</dbReference>
<keyword evidence="2" id="KW-1185">Reference proteome</keyword>
<gene>
    <name evidence="1" type="ORF">LZC95_20375</name>
</gene>
<reference evidence="1 2" key="1">
    <citation type="submission" date="2021-12" db="EMBL/GenBank/DDBJ databases">
        <title>Discovery of the Pendulisporaceae a myxobacterial family with distinct sporulation behavior and unique specialized metabolism.</title>
        <authorList>
            <person name="Garcia R."/>
            <person name="Popoff A."/>
            <person name="Bader C.D."/>
            <person name="Loehr J."/>
            <person name="Walesch S."/>
            <person name="Walt C."/>
            <person name="Boldt J."/>
            <person name="Bunk B."/>
            <person name="Haeckl F.J.F.P.J."/>
            <person name="Gunesch A.P."/>
            <person name="Birkelbach J."/>
            <person name="Nuebel U."/>
            <person name="Pietschmann T."/>
            <person name="Bach T."/>
            <person name="Mueller R."/>
        </authorList>
    </citation>
    <scope>NUCLEOTIDE SEQUENCE [LARGE SCALE GENOMIC DNA]</scope>
    <source>
        <strain evidence="1 2">MSr12523</strain>
    </source>
</reference>
<dbReference type="InterPro" id="IPR019734">
    <property type="entry name" value="TPR_rpt"/>
</dbReference>
<name>A0ABZ2KKG4_9BACT</name>
<evidence type="ECO:0000313" key="1">
    <source>
        <dbReference type="EMBL" id="WXA99166.1"/>
    </source>
</evidence>
<organism evidence="1 2">
    <name type="scientific">Pendulispora brunnea</name>
    <dbReference type="NCBI Taxonomy" id="2905690"/>
    <lineage>
        <taxon>Bacteria</taxon>
        <taxon>Pseudomonadati</taxon>
        <taxon>Myxococcota</taxon>
        <taxon>Myxococcia</taxon>
        <taxon>Myxococcales</taxon>
        <taxon>Sorangiineae</taxon>
        <taxon>Pendulisporaceae</taxon>
        <taxon>Pendulispora</taxon>
    </lineage>
</organism>
<accession>A0ABZ2KKG4</accession>
<dbReference type="SMART" id="SM00028">
    <property type="entry name" value="TPR"/>
    <property type="match status" value="3"/>
</dbReference>
<dbReference type="RefSeq" id="WP_394849800.1">
    <property type="nucleotide sequence ID" value="NZ_CP089982.1"/>
</dbReference>
<dbReference type="SUPFAM" id="SSF48452">
    <property type="entry name" value="TPR-like"/>
    <property type="match status" value="2"/>
</dbReference>